<evidence type="ECO:0000313" key="2">
    <source>
        <dbReference type="EMBL" id="TQL62118.1"/>
    </source>
</evidence>
<dbReference type="Proteomes" id="UP000315389">
    <property type="component" value="Unassembled WGS sequence"/>
</dbReference>
<dbReference type="AlphaFoldDB" id="A0A542ZP29"/>
<gene>
    <name evidence="2" type="ORF">FB461_1754</name>
</gene>
<reference evidence="2 3" key="1">
    <citation type="submission" date="2019-06" db="EMBL/GenBank/DDBJ databases">
        <title>Sequencing the genomes of 1000 actinobacteria strains.</title>
        <authorList>
            <person name="Klenk H.-P."/>
        </authorList>
    </citation>
    <scope>NUCLEOTIDE SEQUENCE [LARGE SCALE GENOMIC DNA]</scope>
    <source>
        <strain evidence="2 3">DSM 4813</strain>
    </source>
</reference>
<keyword evidence="3" id="KW-1185">Reference proteome</keyword>
<dbReference type="EMBL" id="VFOS01000002">
    <property type="protein sequence ID" value="TQL62118.1"/>
    <property type="molecule type" value="Genomic_DNA"/>
</dbReference>
<dbReference type="InterPro" id="IPR050266">
    <property type="entry name" value="AB_hydrolase_sf"/>
</dbReference>
<protein>
    <submittedName>
        <fullName evidence="2">Pimeloyl-ACP methyl ester carboxylesterase</fullName>
    </submittedName>
</protein>
<name>A0A542ZP29_RARFA</name>
<comment type="caution">
    <text evidence="2">The sequence shown here is derived from an EMBL/GenBank/DDBJ whole genome shotgun (WGS) entry which is preliminary data.</text>
</comment>
<evidence type="ECO:0000313" key="3">
    <source>
        <dbReference type="Proteomes" id="UP000315389"/>
    </source>
</evidence>
<dbReference type="InterPro" id="IPR000073">
    <property type="entry name" value="AB_hydrolase_1"/>
</dbReference>
<dbReference type="PANTHER" id="PTHR43798">
    <property type="entry name" value="MONOACYLGLYCEROL LIPASE"/>
    <property type="match status" value="1"/>
</dbReference>
<organism evidence="2 3">
    <name type="scientific">Rarobacter faecitabidus</name>
    <dbReference type="NCBI Taxonomy" id="13243"/>
    <lineage>
        <taxon>Bacteria</taxon>
        <taxon>Bacillati</taxon>
        <taxon>Actinomycetota</taxon>
        <taxon>Actinomycetes</taxon>
        <taxon>Micrococcales</taxon>
        <taxon>Rarobacteraceae</taxon>
        <taxon>Rarobacter</taxon>
    </lineage>
</organism>
<dbReference type="GO" id="GO:0003824">
    <property type="term" value="F:catalytic activity"/>
    <property type="evidence" value="ECO:0007669"/>
    <property type="project" value="UniProtKB-ARBA"/>
</dbReference>
<dbReference type="Gene3D" id="3.40.50.1820">
    <property type="entry name" value="alpha/beta hydrolase"/>
    <property type="match status" value="1"/>
</dbReference>
<sequence length="257" mass="27468">MRRFGRPAGQPTVLWSSMFVDSHTWDRILPLLLDASPERLYLLIDPPGLGRSEELRGRTGIADAAVAAREALEALGIRTPVDWVGNAFGGHVGYELAVSPGVLRSLVSISAPVEPITPAMRRQIRLLAPLLRSFGAVGAVRSAVIKAMLTDESAANGEIRRIVFESLARPTKASMSRALQSFILDRGDVSALLPTIAVPSLYLTGDDRGDWSPACASRAASRTPAATAAAIPGSRTLVPLEQPQATARELLAFWQGL</sequence>
<evidence type="ECO:0000259" key="1">
    <source>
        <dbReference type="Pfam" id="PF12697"/>
    </source>
</evidence>
<accession>A0A542ZP29</accession>
<feature type="domain" description="AB hydrolase-1" evidence="1">
    <location>
        <begin position="19"/>
        <end position="248"/>
    </location>
</feature>
<dbReference type="InterPro" id="IPR029058">
    <property type="entry name" value="AB_hydrolase_fold"/>
</dbReference>
<dbReference type="SUPFAM" id="SSF53474">
    <property type="entry name" value="alpha/beta-Hydrolases"/>
    <property type="match status" value="1"/>
</dbReference>
<dbReference type="Pfam" id="PF12697">
    <property type="entry name" value="Abhydrolase_6"/>
    <property type="match status" value="1"/>
</dbReference>
<proteinExistence type="predicted"/>